<keyword evidence="2" id="KW-1185">Reference proteome</keyword>
<gene>
    <name evidence="1" type="ORF">Poly41_21520</name>
</gene>
<dbReference type="EMBL" id="SJPV01000003">
    <property type="protein sequence ID" value="TWU39328.1"/>
    <property type="molecule type" value="Genomic_DNA"/>
</dbReference>
<protein>
    <recommendedName>
        <fullName evidence="3">DUF559 domain-containing protein</fullName>
    </recommendedName>
</protein>
<sequence length="317" mass="36809">MISTEEFKQKAIAKHEARFNYDSCRYRGSTKPIRITCRDHGVFCTTPKSHLHTQSGGCSQCLKVILKATLKMTREEFISRAVAIHGDQYDYTLVNYRGTRSKVKIFCPKHGGFMMTAARHIAGRGCERCCFERFQRERRLSFWEFVEAVANTHGPYRYDYQLENHINQYSKIKIICPSHGEFLQSVANHMRGHGCPTCSESEGERRVREALMALSIGFLEQHRFANCKSKRALPFDFYVPEHKLAIEFDGQQHYEASNYWGGEAKFEQTKRHDQIKSRFTRENALTLLRIPYWEMDSVEDLVLDALVTTSNHTKKVS</sequence>
<name>A0A5C6DRE0_9BACT</name>
<organism evidence="1 2">
    <name type="scientific">Novipirellula artificiosorum</name>
    <dbReference type="NCBI Taxonomy" id="2528016"/>
    <lineage>
        <taxon>Bacteria</taxon>
        <taxon>Pseudomonadati</taxon>
        <taxon>Planctomycetota</taxon>
        <taxon>Planctomycetia</taxon>
        <taxon>Pirellulales</taxon>
        <taxon>Pirellulaceae</taxon>
        <taxon>Novipirellula</taxon>
    </lineage>
</organism>
<dbReference type="Gene3D" id="3.40.960.10">
    <property type="entry name" value="VSR Endonuclease"/>
    <property type="match status" value="1"/>
</dbReference>
<dbReference type="Proteomes" id="UP000319143">
    <property type="component" value="Unassembled WGS sequence"/>
</dbReference>
<evidence type="ECO:0000313" key="1">
    <source>
        <dbReference type="EMBL" id="TWU39328.1"/>
    </source>
</evidence>
<reference evidence="1 2" key="1">
    <citation type="submission" date="2019-02" db="EMBL/GenBank/DDBJ databases">
        <title>Deep-cultivation of Planctomycetes and their phenomic and genomic characterization uncovers novel biology.</title>
        <authorList>
            <person name="Wiegand S."/>
            <person name="Jogler M."/>
            <person name="Boedeker C."/>
            <person name="Pinto D."/>
            <person name="Vollmers J."/>
            <person name="Rivas-Marin E."/>
            <person name="Kohn T."/>
            <person name="Peeters S.H."/>
            <person name="Heuer A."/>
            <person name="Rast P."/>
            <person name="Oberbeckmann S."/>
            <person name="Bunk B."/>
            <person name="Jeske O."/>
            <person name="Meyerdierks A."/>
            <person name="Storesund J.E."/>
            <person name="Kallscheuer N."/>
            <person name="Luecker S."/>
            <person name="Lage O.M."/>
            <person name="Pohl T."/>
            <person name="Merkel B.J."/>
            <person name="Hornburger P."/>
            <person name="Mueller R.-W."/>
            <person name="Bruemmer F."/>
            <person name="Labrenz M."/>
            <person name="Spormann A.M."/>
            <person name="Op Den Camp H."/>
            <person name="Overmann J."/>
            <person name="Amann R."/>
            <person name="Jetten M.S.M."/>
            <person name="Mascher T."/>
            <person name="Medema M.H."/>
            <person name="Devos D.P."/>
            <person name="Kaster A.-K."/>
            <person name="Ovreas L."/>
            <person name="Rohde M."/>
            <person name="Galperin M.Y."/>
            <person name="Jogler C."/>
        </authorList>
    </citation>
    <scope>NUCLEOTIDE SEQUENCE [LARGE SCALE GENOMIC DNA]</scope>
    <source>
        <strain evidence="1 2">Poly41</strain>
    </source>
</reference>
<evidence type="ECO:0008006" key="3">
    <source>
        <dbReference type="Google" id="ProtNLM"/>
    </source>
</evidence>
<evidence type="ECO:0000313" key="2">
    <source>
        <dbReference type="Proteomes" id="UP000319143"/>
    </source>
</evidence>
<comment type="caution">
    <text evidence="1">The sequence shown here is derived from an EMBL/GenBank/DDBJ whole genome shotgun (WGS) entry which is preliminary data.</text>
</comment>
<proteinExistence type="predicted"/>
<accession>A0A5C6DRE0</accession>
<dbReference type="AlphaFoldDB" id="A0A5C6DRE0"/>